<sequence length="209" mass="24181">MPKKSKFDYFDAFIKQAEIACKEADVLIDAVENFTSASELEPVLKRAHDIENEGDEVNHAIMGNIAIDFVTPIDREDLLALAQNMDNVTDSIEDILQRFYMYDVHFMNDDAKAMAHLIQKSAVALCTAMRDFRNFKKSKKFHSLIMEVNDYEEQADVLYVQSIRRLYTQDNDNAVRVEVWSRILDRMERCCDQLEHAGDIMSTIMVKNL</sequence>
<dbReference type="Pfam" id="PF01865">
    <property type="entry name" value="PhoU_div"/>
    <property type="match status" value="1"/>
</dbReference>
<evidence type="ECO:0000313" key="3">
    <source>
        <dbReference type="Proteomes" id="UP000031121"/>
    </source>
</evidence>
<reference evidence="2 3" key="2">
    <citation type="journal article" date="2015" name="Genome Announc.">
        <title>Complete Genome Sequence of Coriobacteriaceae Strain 68-1-3, a Novel Mucus-Degrading Isolate from the Swine Intestinal Tract.</title>
        <authorList>
            <person name="Looft T."/>
            <person name="Bayles D.O."/>
            <person name="Alt D.P."/>
            <person name="Stanton T.B."/>
        </authorList>
    </citation>
    <scope>NUCLEOTIDE SEQUENCE [LARGE SCALE GENOMIC DNA]</scope>
    <source>
        <strain evidence="2 3">68-1-3</strain>
    </source>
</reference>
<dbReference type="AlphaFoldDB" id="A0A0A8B591"/>
<evidence type="ECO:0000313" key="2">
    <source>
        <dbReference type="EMBL" id="AJC12514.1"/>
    </source>
</evidence>
<dbReference type="PANTHER" id="PTHR37298">
    <property type="entry name" value="UPF0111 PROTEIN YKAA"/>
    <property type="match status" value="1"/>
</dbReference>
<dbReference type="Proteomes" id="UP000031121">
    <property type="component" value="Chromosome"/>
</dbReference>
<dbReference type="Gene3D" id="1.20.58.220">
    <property type="entry name" value="Phosphate transport system protein phou homolog 2, domain 2"/>
    <property type="match status" value="1"/>
</dbReference>
<dbReference type="SUPFAM" id="SSF109755">
    <property type="entry name" value="PhoU-like"/>
    <property type="match status" value="1"/>
</dbReference>
<accession>A0A0A8B591</accession>
<organism evidence="2 3">
    <name type="scientific">Berryella intestinalis</name>
    <dbReference type="NCBI Taxonomy" id="1531429"/>
    <lineage>
        <taxon>Bacteria</taxon>
        <taxon>Bacillati</taxon>
        <taxon>Actinomycetota</taxon>
        <taxon>Coriobacteriia</taxon>
        <taxon>Eggerthellales</taxon>
        <taxon>Eggerthellaceae</taxon>
        <taxon>Berryella</taxon>
    </lineage>
</organism>
<dbReference type="RefSeq" id="WP_039689890.1">
    <property type="nucleotide sequence ID" value="NZ_CP009302.1"/>
</dbReference>
<dbReference type="OrthoDB" id="9797568at2"/>
<dbReference type="HOGENOM" id="CLU_086031_1_0_11"/>
<name>A0A0A8B591_9ACTN</name>
<dbReference type="InterPro" id="IPR052912">
    <property type="entry name" value="UPF0111_domain"/>
</dbReference>
<dbReference type="InterPro" id="IPR038078">
    <property type="entry name" value="PhoU-like_sf"/>
</dbReference>
<proteinExistence type="inferred from homology"/>
<dbReference type="PANTHER" id="PTHR37298:SF1">
    <property type="entry name" value="UPF0111 PROTEIN YKAA"/>
    <property type="match status" value="1"/>
</dbReference>
<keyword evidence="3" id="KW-1185">Reference proteome</keyword>
<gene>
    <name evidence="2" type="ORF">JI75_07400</name>
</gene>
<protein>
    <submittedName>
        <fullName evidence="2">Phosphate transport regulator</fullName>
    </submittedName>
</protein>
<evidence type="ECO:0000256" key="1">
    <source>
        <dbReference type="ARBA" id="ARBA00008591"/>
    </source>
</evidence>
<comment type="similarity">
    <text evidence="1">Belongs to the UPF0111 family.</text>
</comment>
<dbReference type="KEGG" id="cbac:JI75_07400"/>
<reference evidence="3" key="1">
    <citation type="submission" date="2014-08" db="EMBL/GenBank/DDBJ databases">
        <title>Coriobacteriaceae sp. complete genome.</title>
        <authorList>
            <person name="Looft T."/>
            <person name="Bayles D.O."/>
            <person name="Stanton T.B."/>
        </authorList>
    </citation>
    <scope>NUCLEOTIDE SEQUENCE [LARGE SCALE GENOMIC DNA]</scope>
    <source>
        <strain evidence="3">68-1-3</strain>
    </source>
</reference>
<dbReference type="InterPro" id="IPR018445">
    <property type="entry name" value="Put_Phosphate_transp_reg"/>
</dbReference>
<dbReference type="STRING" id="1531429.JI75_07400"/>
<dbReference type="EMBL" id="CP009302">
    <property type="protein sequence ID" value="AJC12514.1"/>
    <property type="molecule type" value="Genomic_DNA"/>
</dbReference>